<sequence length="74" mass="8292">MEAPQLGGGLLGDQYAAGSDVPVEKEAEQVSVLQLFHHCNQRSSKRDHPEELWQEGMRPQLGQKGRKFQEAVSF</sequence>
<name>A0A4Z2IV32_9TELE</name>
<proteinExistence type="predicted"/>
<dbReference type="AlphaFoldDB" id="A0A4Z2IV32"/>
<keyword evidence="3" id="KW-1185">Reference proteome</keyword>
<dbReference type="Proteomes" id="UP000314294">
    <property type="component" value="Unassembled WGS sequence"/>
</dbReference>
<gene>
    <name evidence="2" type="ORF">EYF80_008788</name>
</gene>
<evidence type="ECO:0000313" key="2">
    <source>
        <dbReference type="EMBL" id="TNN81132.1"/>
    </source>
</evidence>
<protein>
    <submittedName>
        <fullName evidence="2">Uncharacterized protein</fullName>
    </submittedName>
</protein>
<reference evidence="2 3" key="1">
    <citation type="submission" date="2019-03" db="EMBL/GenBank/DDBJ databases">
        <title>First draft genome of Liparis tanakae, snailfish: a comprehensive survey of snailfish specific genes.</title>
        <authorList>
            <person name="Kim W."/>
            <person name="Song I."/>
            <person name="Jeong J.-H."/>
            <person name="Kim D."/>
            <person name="Kim S."/>
            <person name="Ryu S."/>
            <person name="Song J.Y."/>
            <person name="Lee S.K."/>
        </authorList>
    </citation>
    <scope>NUCLEOTIDE SEQUENCE [LARGE SCALE GENOMIC DNA]</scope>
    <source>
        <tissue evidence="2">Muscle</tissue>
    </source>
</reference>
<dbReference type="EMBL" id="SRLO01000049">
    <property type="protein sequence ID" value="TNN81132.1"/>
    <property type="molecule type" value="Genomic_DNA"/>
</dbReference>
<comment type="caution">
    <text evidence="2">The sequence shown here is derived from an EMBL/GenBank/DDBJ whole genome shotgun (WGS) entry which is preliminary data.</text>
</comment>
<feature type="region of interest" description="Disordered" evidence="1">
    <location>
        <begin position="41"/>
        <end position="74"/>
    </location>
</feature>
<evidence type="ECO:0000256" key="1">
    <source>
        <dbReference type="SAM" id="MobiDB-lite"/>
    </source>
</evidence>
<accession>A0A4Z2IV32</accession>
<evidence type="ECO:0000313" key="3">
    <source>
        <dbReference type="Proteomes" id="UP000314294"/>
    </source>
</evidence>
<organism evidence="2 3">
    <name type="scientific">Liparis tanakae</name>
    <name type="common">Tanaka's snailfish</name>
    <dbReference type="NCBI Taxonomy" id="230148"/>
    <lineage>
        <taxon>Eukaryota</taxon>
        <taxon>Metazoa</taxon>
        <taxon>Chordata</taxon>
        <taxon>Craniata</taxon>
        <taxon>Vertebrata</taxon>
        <taxon>Euteleostomi</taxon>
        <taxon>Actinopterygii</taxon>
        <taxon>Neopterygii</taxon>
        <taxon>Teleostei</taxon>
        <taxon>Neoteleostei</taxon>
        <taxon>Acanthomorphata</taxon>
        <taxon>Eupercaria</taxon>
        <taxon>Perciformes</taxon>
        <taxon>Cottioidei</taxon>
        <taxon>Cottales</taxon>
        <taxon>Liparidae</taxon>
        <taxon>Liparis</taxon>
    </lineage>
</organism>